<dbReference type="HAMAP" id="MF_02090">
    <property type="entry name" value="NadE_glutamine_dep"/>
    <property type="match status" value="1"/>
</dbReference>
<evidence type="ECO:0000256" key="2">
    <source>
        <dbReference type="ARBA" id="ARBA00007145"/>
    </source>
</evidence>
<feature type="binding site" evidence="7">
    <location>
        <position position="625"/>
    </location>
    <ligand>
        <name>deamido-NAD(+)</name>
        <dbReference type="ChEBI" id="CHEBI:58437"/>
        <note>ligand shared between two neighboring subunits</note>
    </ligand>
</feature>
<feature type="binding site" evidence="7">
    <location>
        <position position="490"/>
    </location>
    <ligand>
        <name>ATP</name>
        <dbReference type="ChEBI" id="CHEBI:30616"/>
    </ligand>
</feature>
<feature type="binding site" evidence="7">
    <location>
        <position position="196"/>
    </location>
    <ligand>
        <name>L-glutamine</name>
        <dbReference type="ChEBI" id="CHEBI:58359"/>
    </ligand>
</feature>
<dbReference type="Pfam" id="PF00795">
    <property type="entry name" value="CN_hydrolase"/>
    <property type="match status" value="1"/>
</dbReference>
<dbReference type="Proteomes" id="UP001168528">
    <property type="component" value="Unassembled WGS sequence"/>
</dbReference>
<dbReference type="EMBL" id="JAUKPO010000002">
    <property type="protein sequence ID" value="MDO1445970.1"/>
    <property type="molecule type" value="Genomic_DNA"/>
</dbReference>
<dbReference type="CDD" id="cd07570">
    <property type="entry name" value="GAT_Gln-NAD-synth"/>
    <property type="match status" value="1"/>
</dbReference>
<proteinExistence type="inferred from homology"/>
<dbReference type="SUPFAM" id="SSF52402">
    <property type="entry name" value="Adenine nucleotide alpha hydrolases-like"/>
    <property type="match status" value="1"/>
</dbReference>
<evidence type="ECO:0000256" key="6">
    <source>
        <dbReference type="ARBA" id="ARBA00023027"/>
    </source>
</evidence>
<keyword evidence="5 7" id="KW-0067">ATP-binding</keyword>
<comment type="caution">
    <text evidence="11">The sequence shown here is derived from an EMBL/GenBank/DDBJ whole genome shotgun (WGS) entry which is preliminary data.</text>
</comment>
<dbReference type="Gene3D" id="3.60.110.10">
    <property type="entry name" value="Carbon-nitrogen hydrolase"/>
    <property type="match status" value="1"/>
</dbReference>
<dbReference type="Gene3D" id="3.40.50.620">
    <property type="entry name" value="HUPs"/>
    <property type="match status" value="1"/>
</dbReference>
<dbReference type="GO" id="GO:0008795">
    <property type="term" value="F:NAD+ synthase activity"/>
    <property type="evidence" value="ECO:0007669"/>
    <property type="project" value="UniProtKB-EC"/>
</dbReference>
<name>A0ABT8R1J9_9BACT</name>
<evidence type="ECO:0000256" key="4">
    <source>
        <dbReference type="ARBA" id="ARBA00022741"/>
    </source>
</evidence>
<keyword evidence="12" id="KW-1185">Reference proteome</keyword>
<evidence type="ECO:0000256" key="9">
    <source>
        <dbReference type="RuleBase" id="RU003811"/>
    </source>
</evidence>
<dbReference type="SUPFAM" id="SSF56317">
    <property type="entry name" value="Carbon-nitrogen hydrolase"/>
    <property type="match status" value="1"/>
</dbReference>
<evidence type="ECO:0000256" key="1">
    <source>
        <dbReference type="ARBA" id="ARBA00005188"/>
    </source>
</evidence>
<keyword evidence="6 7" id="KW-0520">NAD</keyword>
<evidence type="ECO:0000256" key="3">
    <source>
        <dbReference type="ARBA" id="ARBA00022598"/>
    </source>
</evidence>
<comment type="caution">
    <text evidence="7">Lacks conserved residue(s) required for the propagation of feature annotation.</text>
</comment>
<feature type="domain" description="CN hydrolase" evidence="10">
    <location>
        <begin position="4"/>
        <end position="265"/>
    </location>
</feature>
<dbReference type="PROSITE" id="PS50263">
    <property type="entry name" value="CN_HYDROLASE"/>
    <property type="match status" value="1"/>
</dbReference>
<keyword evidence="4 7" id="KW-0547">Nucleotide-binding</keyword>
<reference evidence="11" key="1">
    <citation type="submission" date="2023-07" db="EMBL/GenBank/DDBJ databases">
        <title>The genome sequence of Rhodocytophaga aerolata KACC 12507.</title>
        <authorList>
            <person name="Zhang X."/>
        </authorList>
    </citation>
    <scope>NUCLEOTIDE SEQUENCE</scope>
    <source>
        <strain evidence="11">KACC 12507</strain>
    </source>
</reference>
<dbReference type="PANTHER" id="PTHR23090:SF9">
    <property type="entry name" value="GLUTAMINE-DEPENDENT NAD(+) SYNTHETASE"/>
    <property type="match status" value="1"/>
</dbReference>
<dbReference type="CDD" id="cd00553">
    <property type="entry name" value="NAD_synthase"/>
    <property type="match status" value="1"/>
</dbReference>
<sequence>MKLIKVAAGVLNQTPLDWDRNKQHIIDAITEAKAQQISVLCLPELCIPGYGCEDAFYSHGTFEKSFEVLQEIVPYTEDIIVSVGLPVKYINRIYNTACLIADKKILGFSAKRYLAGDGIHYEPRWFNPWPQGEQGEIEVGGKAYPIGDVYYACGGVKIGFEICEDAWVASRPGRDLYRHGVDIILNPSASHFAFGKMDIRERFVLEGSRAFGVSYIYANLLGNEAGRAIYDGSTLIASGGKLLATGKRFSYADYELISCVIDIDLTRLMQAQTKAQFTSAAGIHTSGEAKGVFSYDFNFPFIRPKPVHARFESWENSPYIKEEEFARAVALALFDYMRKSRSRGFVVSLSGGADSSAVSALCYLMIHFAIESIGIEEFKKKLFYMPGLAECHTPKELASKLITCIYQSTVNSSDDTRSSAESLAKDLGVTYFEIGIDTLVREYLGLIEGGIHRELSWKTDDIALQNIQARVRAPSVWLLANINNALLLSTSNRSEAAVGYATMDGDTAGSISPIAGIDKAFLRRWLLWLEREGIDGKLQIKGLSKVNSLQPSAELRPLEMTQTDEADLMPYEVLDAIEKCAIRDKQTPKDVLQLMVVKFGHVYTETQIRLYIERFFRLWSRNQWKRERYAPSFHLDDENLDPKTWCRFPILSGGFEKELEEMRQIKLDDSK</sequence>
<dbReference type="Pfam" id="PF02540">
    <property type="entry name" value="NAD_synthase"/>
    <property type="match status" value="1"/>
</dbReference>
<protein>
    <recommendedName>
        <fullName evidence="7 8">Glutamine-dependent NAD(+) synthetase</fullName>
        <ecNumber evidence="7 8">6.3.5.1</ecNumber>
    </recommendedName>
    <alternativeName>
        <fullName evidence="7 8">NAD(+) synthase [glutamine-hydrolyzing]</fullName>
    </alternativeName>
</protein>
<organism evidence="11 12">
    <name type="scientific">Rhodocytophaga aerolata</name>
    <dbReference type="NCBI Taxonomy" id="455078"/>
    <lineage>
        <taxon>Bacteria</taxon>
        <taxon>Pseudomonadati</taxon>
        <taxon>Bacteroidota</taxon>
        <taxon>Cytophagia</taxon>
        <taxon>Cytophagales</taxon>
        <taxon>Rhodocytophagaceae</taxon>
        <taxon>Rhodocytophaga</taxon>
    </lineage>
</organism>
<dbReference type="InterPro" id="IPR036526">
    <property type="entry name" value="C-N_Hydrolase_sf"/>
</dbReference>
<comment type="function">
    <text evidence="7">Catalyzes the ATP-dependent amidation of deamido-NAD to form NAD. Uses L-glutamine as a nitrogen source.</text>
</comment>
<feature type="active site" description="Nucleophile; for glutaminase activity" evidence="7">
    <location>
        <position position="163"/>
    </location>
</feature>
<feature type="binding site" evidence="7">
    <location>
        <position position="495"/>
    </location>
    <ligand>
        <name>deamido-NAD(+)</name>
        <dbReference type="ChEBI" id="CHEBI:58437"/>
        <note>ligand shared between two neighboring subunits</note>
    </ligand>
</feature>
<feature type="binding site" evidence="7">
    <location>
        <position position="190"/>
    </location>
    <ligand>
        <name>L-glutamine</name>
        <dbReference type="ChEBI" id="CHEBI:58359"/>
    </ligand>
</feature>
<evidence type="ECO:0000313" key="11">
    <source>
        <dbReference type="EMBL" id="MDO1445970.1"/>
    </source>
</evidence>
<feature type="binding site" evidence="7">
    <location>
        <position position="466"/>
    </location>
    <ligand>
        <name>deamido-NAD(+)</name>
        <dbReference type="ChEBI" id="CHEBI:58437"/>
        <note>ligand shared between two neighboring subunits</note>
    </ligand>
</feature>
<dbReference type="InterPro" id="IPR014445">
    <property type="entry name" value="Gln-dep_NAD_synthase"/>
</dbReference>
<evidence type="ECO:0000256" key="8">
    <source>
        <dbReference type="PIRNR" id="PIRNR006630"/>
    </source>
</evidence>
<accession>A0ABT8R1J9</accession>
<comment type="catalytic activity">
    <reaction evidence="7 8">
        <text>deamido-NAD(+) + L-glutamine + ATP + H2O = L-glutamate + AMP + diphosphate + NAD(+) + H(+)</text>
        <dbReference type="Rhea" id="RHEA:24384"/>
        <dbReference type="ChEBI" id="CHEBI:15377"/>
        <dbReference type="ChEBI" id="CHEBI:15378"/>
        <dbReference type="ChEBI" id="CHEBI:29985"/>
        <dbReference type="ChEBI" id="CHEBI:30616"/>
        <dbReference type="ChEBI" id="CHEBI:33019"/>
        <dbReference type="ChEBI" id="CHEBI:57540"/>
        <dbReference type="ChEBI" id="CHEBI:58359"/>
        <dbReference type="ChEBI" id="CHEBI:58437"/>
        <dbReference type="ChEBI" id="CHEBI:456215"/>
        <dbReference type="EC" id="6.3.5.1"/>
    </reaction>
</comment>
<dbReference type="InterPro" id="IPR022310">
    <property type="entry name" value="NAD/GMP_synthase"/>
</dbReference>
<evidence type="ECO:0000313" key="12">
    <source>
        <dbReference type="Proteomes" id="UP001168528"/>
    </source>
</evidence>
<dbReference type="EC" id="6.3.5.1" evidence="7 8"/>
<evidence type="ECO:0000256" key="5">
    <source>
        <dbReference type="ARBA" id="ARBA00022840"/>
    </source>
</evidence>
<dbReference type="RefSeq" id="WP_302036766.1">
    <property type="nucleotide sequence ID" value="NZ_JAUKPO010000002.1"/>
</dbReference>
<dbReference type="InterPro" id="IPR014729">
    <property type="entry name" value="Rossmann-like_a/b/a_fold"/>
</dbReference>
<feature type="active site" description="Proton acceptor; for glutaminase activity" evidence="7">
    <location>
        <position position="44"/>
    </location>
</feature>
<comment type="similarity">
    <text evidence="9">Belongs to the NAD synthetase family.</text>
</comment>
<gene>
    <name evidence="7 11" type="primary">nadE</name>
    <name evidence="11" type="ORF">Q0590_06885</name>
</gene>
<dbReference type="NCBIfam" id="TIGR00552">
    <property type="entry name" value="nadE"/>
    <property type="match status" value="1"/>
</dbReference>
<evidence type="ECO:0000259" key="10">
    <source>
        <dbReference type="PROSITE" id="PS50263"/>
    </source>
</evidence>
<feature type="active site" description="For glutaminase activity" evidence="7">
    <location>
        <position position="111"/>
    </location>
</feature>
<evidence type="ECO:0000256" key="7">
    <source>
        <dbReference type="HAMAP-Rule" id="MF_02090"/>
    </source>
</evidence>
<keyword evidence="3 7" id="KW-0436">Ligase</keyword>
<dbReference type="PIRSF" id="PIRSF006630">
    <property type="entry name" value="NADS_GAT"/>
    <property type="match status" value="1"/>
</dbReference>
<dbReference type="PANTHER" id="PTHR23090">
    <property type="entry name" value="NH 3 /GLUTAMINE-DEPENDENT NAD + SYNTHETASE"/>
    <property type="match status" value="1"/>
</dbReference>
<comment type="similarity">
    <text evidence="2 7 8">In the C-terminal section; belongs to the NAD synthetase family.</text>
</comment>
<dbReference type="InterPro" id="IPR003694">
    <property type="entry name" value="NAD_synthase"/>
</dbReference>
<comment type="pathway">
    <text evidence="1 7 8">Cofactor biosynthesis; NAD(+) biosynthesis; NAD(+) from deamido-NAD(+) (L-Gln route): step 1/1.</text>
</comment>
<dbReference type="InterPro" id="IPR003010">
    <property type="entry name" value="C-N_Hydrolase"/>
</dbReference>